<protein>
    <submittedName>
        <fullName evidence="1">Uncharacterized protein</fullName>
    </submittedName>
</protein>
<dbReference type="AlphaFoldDB" id="A0A6C0K4R6"/>
<proteinExistence type="predicted"/>
<reference evidence="1" key="1">
    <citation type="journal article" date="2020" name="Nature">
        <title>Giant virus diversity and host interactions through global metagenomics.</title>
        <authorList>
            <person name="Schulz F."/>
            <person name="Roux S."/>
            <person name="Paez-Espino D."/>
            <person name="Jungbluth S."/>
            <person name="Walsh D.A."/>
            <person name="Denef V.J."/>
            <person name="McMahon K.D."/>
            <person name="Konstantinidis K.T."/>
            <person name="Eloe-Fadrosh E.A."/>
            <person name="Kyrpides N.C."/>
            <person name="Woyke T."/>
        </authorList>
    </citation>
    <scope>NUCLEOTIDE SEQUENCE</scope>
    <source>
        <strain evidence="1">GVMAG-S-1101165-84</strain>
    </source>
</reference>
<dbReference type="EMBL" id="MN740778">
    <property type="protein sequence ID" value="QHU11064.1"/>
    <property type="molecule type" value="Genomic_DNA"/>
</dbReference>
<accession>A0A6C0K4R6</accession>
<evidence type="ECO:0000313" key="1">
    <source>
        <dbReference type="EMBL" id="QHU11064.1"/>
    </source>
</evidence>
<name>A0A6C0K4R6_9ZZZZ</name>
<organism evidence="1">
    <name type="scientific">viral metagenome</name>
    <dbReference type="NCBI Taxonomy" id="1070528"/>
    <lineage>
        <taxon>unclassified sequences</taxon>
        <taxon>metagenomes</taxon>
        <taxon>organismal metagenomes</taxon>
    </lineage>
</organism>
<sequence length="367" mass="41421">MITRHFYRFDEVRAALLYAIMRGRPLETAFWVQELVDTTLYKEVWATLVEAWLWFSLATDPNWICDIRLGSDVSDLHLAAYRLCTNPKDNSLWATLLTDLHPDTLCANVPSVLPYSQPCLERYLSLALFQRKGVGAIWAARRLTGNVQRLLPDFSRIVPSVLAACGLEGAVSLSAQILFICSRTEGRPGIAVPTEIVAAVHHWSALKGRRSRRMFAVPKECLYGLTERGRCVDTIAEYRRLDDRIREEQSGFWSTALALYQQGDPDEALEAFYAAFFPDDIPDEWSAEECAKSHGLGLGSAVPSLQKIGSLWFQAESRFVWGFYEWPADRPPLQGSDFHHAAQHLNADHEDTVAALLDPVRKLLIVE</sequence>